<gene>
    <name evidence="2" type="ORF">Aph01nite_21950</name>
</gene>
<dbReference type="RefSeq" id="WP_239161589.1">
    <property type="nucleotide sequence ID" value="NZ_BOOA01000014.1"/>
</dbReference>
<evidence type="ECO:0000313" key="3">
    <source>
        <dbReference type="Proteomes" id="UP000640052"/>
    </source>
</evidence>
<dbReference type="AlphaFoldDB" id="A0A919UPR6"/>
<sequence>MEGDDPDDRYHMAAAIAGGAQSLVTWNRGDFPAGFLARFGLTVTDPDTYLCSLLSQSSHEVLAVLARMSAGKRRPPMTVIDILQALERAGVPVFARRARSRVPGHSE</sequence>
<dbReference type="InterPro" id="IPR058652">
    <property type="entry name" value="VapC50_C"/>
</dbReference>
<accession>A0A919UPR6</accession>
<evidence type="ECO:0000313" key="2">
    <source>
        <dbReference type="EMBL" id="GIH23885.1"/>
    </source>
</evidence>
<evidence type="ECO:0000259" key="1">
    <source>
        <dbReference type="Pfam" id="PF26343"/>
    </source>
</evidence>
<reference evidence="2" key="1">
    <citation type="submission" date="2021-01" db="EMBL/GenBank/DDBJ databases">
        <title>Whole genome shotgun sequence of Acrocarpospora phusangensis NBRC 108782.</title>
        <authorList>
            <person name="Komaki H."/>
            <person name="Tamura T."/>
        </authorList>
    </citation>
    <scope>NUCLEOTIDE SEQUENCE</scope>
    <source>
        <strain evidence="2">NBRC 108782</strain>
    </source>
</reference>
<dbReference type="Pfam" id="PF26343">
    <property type="entry name" value="VapC50_C"/>
    <property type="match status" value="1"/>
</dbReference>
<protein>
    <recommendedName>
        <fullName evidence="1">VapC50 C-terminal domain-containing protein</fullName>
    </recommendedName>
</protein>
<comment type="caution">
    <text evidence="2">The sequence shown here is derived from an EMBL/GenBank/DDBJ whole genome shotgun (WGS) entry which is preliminary data.</text>
</comment>
<dbReference type="Proteomes" id="UP000640052">
    <property type="component" value="Unassembled WGS sequence"/>
</dbReference>
<organism evidence="2 3">
    <name type="scientific">Acrocarpospora phusangensis</name>
    <dbReference type="NCBI Taxonomy" id="1070424"/>
    <lineage>
        <taxon>Bacteria</taxon>
        <taxon>Bacillati</taxon>
        <taxon>Actinomycetota</taxon>
        <taxon>Actinomycetes</taxon>
        <taxon>Streptosporangiales</taxon>
        <taxon>Streptosporangiaceae</taxon>
        <taxon>Acrocarpospora</taxon>
    </lineage>
</organism>
<name>A0A919UPR6_9ACTN</name>
<proteinExistence type="predicted"/>
<keyword evidence="3" id="KW-1185">Reference proteome</keyword>
<feature type="domain" description="VapC50 C-terminal" evidence="1">
    <location>
        <begin position="46"/>
        <end position="99"/>
    </location>
</feature>
<dbReference type="EMBL" id="BOOA01000014">
    <property type="protein sequence ID" value="GIH23885.1"/>
    <property type="molecule type" value="Genomic_DNA"/>
</dbReference>